<organism evidence="1 2">
    <name type="scientific">Dreissena polymorpha</name>
    <name type="common">Zebra mussel</name>
    <name type="synonym">Mytilus polymorpha</name>
    <dbReference type="NCBI Taxonomy" id="45954"/>
    <lineage>
        <taxon>Eukaryota</taxon>
        <taxon>Metazoa</taxon>
        <taxon>Spiralia</taxon>
        <taxon>Lophotrochozoa</taxon>
        <taxon>Mollusca</taxon>
        <taxon>Bivalvia</taxon>
        <taxon>Autobranchia</taxon>
        <taxon>Heteroconchia</taxon>
        <taxon>Euheterodonta</taxon>
        <taxon>Imparidentia</taxon>
        <taxon>Neoheterodontei</taxon>
        <taxon>Myida</taxon>
        <taxon>Dreissenoidea</taxon>
        <taxon>Dreissenidae</taxon>
        <taxon>Dreissena</taxon>
    </lineage>
</organism>
<comment type="caution">
    <text evidence="1">The sequence shown here is derived from an EMBL/GenBank/DDBJ whole genome shotgun (WGS) entry which is preliminary data.</text>
</comment>
<reference evidence="1" key="1">
    <citation type="journal article" date="2019" name="bioRxiv">
        <title>The Genome of the Zebra Mussel, Dreissena polymorpha: A Resource for Invasive Species Research.</title>
        <authorList>
            <person name="McCartney M.A."/>
            <person name="Auch B."/>
            <person name="Kono T."/>
            <person name="Mallez S."/>
            <person name="Zhang Y."/>
            <person name="Obille A."/>
            <person name="Becker A."/>
            <person name="Abrahante J.E."/>
            <person name="Garbe J."/>
            <person name="Badalamenti J.P."/>
            <person name="Herman A."/>
            <person name="Mangelson H."/>
            <person name="Liachko I."/>
            <person name="Sullivan S."/>
            <person name="Sone E.D."/>
            <person name="Koren S."/>
            <person name="Silverstein K.A.T."/>
            <person name="Beckman K.B."/>
            <person name="Gohl D.M."/>
        </authorList>
    </citation>
    <scope>NUCLEOTIDE SEQUENCE</scope>
    <source>
        <strain evidence="1">Duluth1</strain>
        <tissue evidence="1">Whole animal</tissue>
    </source>
</reference>
<evidence type="ECO:0000313" key="1">
    <source>
        <dbReference type="EMBL" id="KAH3779104.1"/>
    </source>
</evidence>
<sequence length="99" mass="11506">MFLKLFHYRSKTFRLSIKEGLKGIREVSVIGKKAWKCMRRREISGGNNEEEVKNIIEIEGRGRGEEGGGYCWRTMYNGAVGKAWMMKSSLYVRDLLRIT</sequence>
<dbReference type="EMBL" id="JAIWYP010000009">
    <property type="protein sequence ID" value="KAH3779104.1"/>
    <property type="molecule type" value="Genomic_DNA"/>
</dbReference>
<proteinExistence type="predicted"/>
<gene>
    <name evidence="1" type="ORF">DPMN_180583</name>
</gene>
<dbReference type="AlphaFoldDB" id="A0A9D4INA4"/>
<protein>
    <submittedName>
        <fullName evidence="1">Uncharacterized protein</fullName>
    </submittedName>
</protein>
<keyword evidence="2" id="KW-1185">Reference proteome</keyword>
<name>A0A9D4INA4_DREPO</name>
<reference evidence="1" key="2">
    <citation type="submission" date="2020-11" db="EMBL/GenBank/DDBJ databases">
        <authorList>
            <person name="McCartney M.A."/>
            <person name="Auch B."/>
            <person name="Kono T."/>
            <person name="Mallez S."/>
            <person name="Becker A."/>
            <person name="Gohl D.M."/>
            <person name="Silverstein K.A.T."/>
            <person name="Koren S."/>
            <person name="Bechman K.B."/>
            <person name="Herman A."/>
            <person name="Abrahante J.E."/>
            <person name="Garbe J."/>
        </authorList>
    </citation>
    <scope>NUCLEOTIDE SEQUENCE</scope>
    <source>
        <strain evidence="1">Duluth1</strain>
        <tissue evidence="1">Whole animal</tissue>
    </source>
</reference>
<evidence type="ECO:0000313" key="2">
    <source>
        <dbReference type="Proteomes" id="UP000828390"/>
    </source>
</evidence>
<dbReference type="Proteomes" id="UP000828390">
    <property type="component" value="Unassembled WGS sequence"/>
</dbReference>
<accession>A0A9D4INA4</accession>